<evidence type="ECO:0000313" key="7">
    <source>
        <dbReference type="Proteomes" id="UP001147830"/>
    </source>
</evidence>
<dbReference type="InterPro" id="IPR010583">
    <property type="entry name" value="MipA"/>
</dbReference>
<evidence type="ECO:0000256" key="3">
    <source>
        <dbReference type="ARBA" id="ARBA00022729"/>
    </source>
</evidence>
<evidence type="ECO:0000256" key="5">
    <source>
        <dbReference type="ARBA" id="ARBA00023237"/>
    </source>
</evidence>
<dbReference type="Pfam" id="PF06629">
    <property type="entry name" value="MipA"/>
    <property type="match status" value="1"/>
</dbReference>
<dbReference type="RefSeq" id="WP_260974653.1">
    <property type="nucleotide sequence ID" value="NZ_JAOANI010000005.1"/>
</dbReference>
<evidence type="ECO:0000256" key="1">
    <source>
        <dbReference type="ARBA" id="ARBA00004442"/>
    </source>
</evidence>
<reference evidence="6" key="2">
    <citation type="submission" date="2022-08" db="EMBL/GenBank/DDBJ databases">
        <authorList>
            <person name="Dong C."/>
        </authorList>
    </citation>
    <scope>NUCLEOTIDE SEQUENCE</scope>
    <source>
        <strain evidence="6">59MF3M-4</strain>
    </source>
</reference>
<dbReference type="Proteomes" id="UP001147830">
    <property type="component" value="Unassembled WGS sequence"/>
</dbReference>
<evidence type="ECO:0000313" key="6">
    <source>
        <dbReference type="EMBL" id="MCT7357720.1"/>
    </source>
</evidence>
<reference evidence="6" key="1">
    <citation type="journal article" date="2022" name="Front. Microbiol.">
        <title>Genome-based taxonomic rearrangement of Oceanobacter-related bacteria including the description of Thalassolituus hydrocarbonoclasticus sp. nov. and Thalassolituus pacificus sp. nov. and emended description of the genus Thalassolituus.</title>
        <authorList>
            <person name="Dong C."/>
            <person name="Wei L."/>
            <person name="Wang J."/>
            <person name="Lai Q."/>
            <person name="Huang Z."/>
            <person name="Shao Z."/>
        </authorList>
    </citation>
    <scope>NUCLEOTIDE SEQUENCE</scope>
    <source>
        <strain evidence="6">59MF3M-4</strain>
    </source>
</reference>
<dbReference type="EMBL" id="JAOANI010000005">
    <property type="protein sequence ID" value="MCT7357720.1"/>
    <property type="molecule type" value="Genomic_DNA"/>
</dbReference>
<sequence>MHLLNSFLFIPVGCSLCMAPLTPALHASETAPVEYWQLEYGAGTLQRSTPWQQADNQQFSFPLVSARRGGWRLGVDGALLQYQWQQNNLSLSGGIGLRDEVFDSRLWGKADSRDPVFDGYRSNGGDTTLQLRGGWGWLNGGVEQDISSHSGALTADAGITLPLFYLQGGTRAQLIAGTRWLSESYSRYVYGISPEQSNELRPEYRPQQAFNPQLTLQALWPISPQWQLRLRWQQEWLDDTLQDSPLVGQPVSRQAMLLLSWTTP</sequence>
<evidence type="ECO:0000256" key="2">
    <source>
        <dbReference type="ARBA" id="ARBA00005722"/>
    </source>
</evidence>
<comment type="similarity">
    <text evidence="2">Belongs to the MipA/OmpV family.</text>
</comment>
<accession>A0A9X2WCA9</accession>
<organism evidence="6 7">
    <name type="scientific">Thalassolituus pacificus</name>
    <dbReference type="NCBI Taxonomy" id="2975440"/>
    <lineage>
        <taxon>Bacteria</taxon>
        <taxon>Pseudomonadati</taxon>
        <taxon>Pseudomonadota</taxon>
        <taxon>Gammaproteobacteria</taxon>
        <taxon>Oceanospirillales</taxon>
        <taxon>Oceanospirillaceae</taxon>
        <taxon>Thalassolituus</taxon>
    </lineage>
</organism>
<dbReference type="PANTHER" id="PTHR38776">
    <property type="entry name" value="MLTA-INTERACTING PROTEIN-RELATED"/>
    <property type="match status" value="1"/>
</dbReference>
<dbReference type="GO" id="GO:0009279">
    <property type="term" value="C:cell outer membrane"/>
    <property type="evidence" value="ECO:0007669"/>
    <property type="project" value="UniProtKB-SubCell"/>
</dbReference>
<keyword evidence="3" id="KW-0732">Signal</keyword>
<proteinExistence type="inferred from homology"/>
<dbReference type="PANTHER" id="PTHR38776:SF1">
    <property type="entry name" value="MLTA-INTERACTING PROTEIN-RELATED"/>
    <property type="match status" value="1"/>
</dbReference>
<protein>
    <submittedName>
        <fullName evidence="6">MipA/OmpV family protein</fullName>
    </submittedName>
</protein>
<comment type="caution">
    <text evidence="6">The sequence shown here is derived from an EMBL/GenBank/DDBJ whole genome shotgun (WGS) entry which is preliminary data.</text>
</comment>
<keyword evidence="7" id="KW-1185">Reference proteome</keyword>
<keyword evidence="5" id="KW-0998">Cell outer membrane</keyword>
<gene>
    <name evidence="6" type="ORF">NYR02_01630</name>
</gene>
<evidence type="ECO:0000256" key="4">
    <source>
        <dbReference type="ARBA" id="ARBA00023136"/>
    </source>
</evidence>
<dbReference type="AlphaFoldDB" id="A0A9X2WCA9"/>
<comment type="subcellular location">
    <subcellularLocation>
        <location evidence="1">Cell outer membrane</location>
    </subcellularLocation>
</comment>
<keyword evidence="4" id="KW-0472">Membrane</keyword>
<name>A0A9X2WCA9_9GAMM</name>